<dbReference type="PANTHER" id="PTHR42070:SF1">
    <property type="entry name" value="FILAMENT ASSOCIATED PROTEIN, PUTATIVE (AFU_ORTHOLOGUE AFUA_8G06630)-RELATED"/>
    <property type="match status" value="1"/>
</dbReference>
<dbReference type="EMBL" id="CP055899">
    <property type="protein sequence ID" value="QKX56642.1"/>
    <property type="molecule type" value="Genomic_DNA"/>
</dbReference>
<dbReference type="PANTHER" id="PTHR42070">
    <property type="entry name" value="FILAMENT ASSOCIATED PROTEIN, PUTATIVE (AFU_ORTHOLOGUE AFUA_8G06630)-RELATED"/>
    <property type="match status" value="1"/>
</dbReference>
<sequence length="280" mass="30458">MSSPINDEKLNRLARVRENQRRSRARKQQYIDELEQKVAACNAQAQQKDIEHRMAYQKLEAENANLRSLLNRVGVDSGYIETYLNQCSVPETSRKLAIPALTKPPSQPSSSQHSPAGPDTPTQCQPSLLPAREPESCCSSGSSCAPAANSALTYPTPEQPTTLLPMPPVATVATVATQMPNVSDEFTPTDNGLRLPPISSICDCGPGSNILWPNDENSLSSTLCGIAEDLINRYNIQGADVNLIKQRLWPGFRNSGPEGCRVDNSVLFEVLDELSGNIPS</sequence>
<feature type="compositionally biased region" description="Basic and acidic residues" evidence="1">
    <location>
        <begin position="1"/>
        <end position="21"/>
    </location>
</feature>
<gene>
    <name evidence="2" type="ORF">TRUGW13939_03748</name>
</gene>
<keyword evidence="3" id="KW-1185">Reference proteome</keyword>
<feature type="region of interest" description="Disordered" evidence="1">
    <location>
        <begin position="100"/>
        <end position="129"/>
    </location>
</feature>
<reference evidence="3" key="1">
    <citation type="submission" date="2020-06" db="EMBL/GenBank/DDBJ databases">
        <title>A chromosome-scale genome assembly of Talaromyces rugulosus W13939.</title>
        <authorList>
            <person name="Wang B."/>
            <person name="Guo L."/>
            <person name="Ye K."/>
            <person name="Wang L."/>
        </authorList>
    </citation>
    <scope>NUCLEOTIDE SEQUENCE [LARGE SCALE GENOMIC DNA]</scope>
    <source>
        <strain evidence="3">W13939</strain>
    </source>
</reference>
<evidence type="ECO:0000313" key="3">
    <source>
        <dbReference type="Proteomes" id="UP000509510"/>
    </source>
</evidence>
<proteinExistence type="predicted"/>
<dbReference type="OrthoDB" id="4505928at2759"/>
<evidence type="ECO:0000313" key="2">
    <source>
        <dbReference type="EMBL" id="QKX56642.1"/>
    </source>
</evidence>
<dbReference type="GeneID" id="55991251"/>
<dbReference type="AlphaFoldDB" id="A0A7H8QRV0"/>
<dbReference type="RefSeq" id="XP_035342820.1">
    <property type="nucleotide sequence ID" value="XM_035486927.1"/>
</dbReference>
<dbReference type="Proteomes" id="UP000509510">
    <property type="component" value="Chromosome II"/>
</dbReference>
<accession>A0A7H8QRV0</accession>
<organism evidence="2 3">
    <name type="scientific">Talaromyces rugulosus</name>
    <name type="common">Penicillium rugulosum</name>
    <dbReference type="NCBI Taxonomy" id="121627"/>
    <lineage>
        <taxon>Eukaryota</taxon>
        <taxon>Fungi</taxon>
        <taxon>Dikarya</taxon>
        <taxon>Ascomycota</taxon>
        <taxon>Pezizomycotina</taxon>
        <taxon>Eurotiomycetes</taxon>
        <taxon>Eurotiomycetidae</taxon>
        <taxon>Eurotiales</taxon>
        <taxon>Trichocomaceae</taxon>
        <taxon>Talaromyces</taxon>
        <taxon>Talaromyces sect. Islandici</taxon>
    </lineage>
</organism>
<dbReference type="KEGG" id="trg:TRUGW13939_03748"/>
<feature type="region of interest" description="Disordered" evidence="1">
    <location>
        <begin position="1"/>
        <end position="24"/>
    </location>
</feature>
<name>A0A7H8QRV0_TALRU</name>
<evidence type="ECO:0008006" key="4">
    <source>
        <dbReference type="Google" id="ProtNLM"/>
    </source>
</evidence>
<dbReference type="Gene3D" id="1.20.5.170">
    <property type="match status" value="1"/>
</dbReference>
<protein>
    <recommendedName>
        <fullName evidence="4">BZIP domain-containing protein</fullName>
    </recommendedName>
</protein>
<evidence type="ECO:0000256" key="1">
    <source>
        <dbReference type="SAM" id="MobiDB-lite"/>
    </source>
</evidence>
<dbReference type="CDD" id="cd14688">
    <property type="entry name" value="bZIP_YAP"/>
    <property type="match status" value="1"/>
</dbReference>